<comment type="caution">
    <text evidence="1">The sequence shown here is derived from an EMBL/GenBank/DDBJ whole genome shotgun (WGS) entry which is preliminary data.</text>
</comment>
<reference evidence="1 2" key="1">
    <citation type="journal article" date="2023" name="Sci. Data">
        <title>Genome assembly of the Korean intertidal mud-creeper Batillaria attramentaria.</title>
        <authorList>
            <person name="Patra A.K."/>
            <person name="Ho P.T."/>
            <person name="Jun S."/>
            <person name="Lee S.J."/>
            <person name="Kim Y."/>
            <person name="Won Y.J."/>
        </authorList>
    </citation>
    <scope>NUCLEOTIDE SEQUENCE [LARGE SCALE GENOMIC DNA]</scope>
    <source>
        <strain evidence="1">Wonlab-2016</strain>
    </source>
</reference>
<dbReference type="Proteomes" id="UP001519460">
    <property type="component" value="Unassembled WGS sequence"/>
</dbReference>
<protein>
    <submittedName>
        <fullName evidence="1">Uncharacterized protein</fullName>
    </submittedName>
</protein>
<proteinExistence type="predicted"/>
<gene>
    <name evidence="1" type="ORF">BaRGS_00007544</name>
</gene>
<evidence type="ECO:0000313" key="1">
    <source>
        <dbReference type="EMBL" id="KAK7501059.1"/>
    </source>
</evidence>
<sequence length="76" mass="8819">MDMLANNAEKRLIVYHDLSVNSVDLRNFFLRRSPTELLLSIRYGRERKRVDLAASTTFNDFAGSQRPRVISFSRSV</sequence>
<evidence type="ECO:0000313" key="2">
    <source>
        <dbReference type="Proteomes" id="UP001519460"/>
    </source>
</evidence>
<accession>A0ABD0LNN0</accession>
<dbReference type="AlphaFoldDB" id="A0ABD0LNN0"/>
<organism evidence="1 2">
    <name type="scientific">Batillaria attramentaria</name>
    <dbReference type="NCBI Taxonomy" id="370345"/>
    <lineage>
        <taxon>Eukaryota</taxon>
        <taxon>Metazoa</taxon>
        <taxon>Spiralia</taxon>
        <taxon>Lophotrochozoa</taxon>
        <taxon>Mollusca</taxon>
        <taxon>Gastropoda</taxon>
        <taxon>Caenogastropoda</taxon>
        <taxon>Sorbeoconcha</taxon>
        <taxon>Cerithioidea</taxon>
        <taxon>Batillariidae</taxon>
        <taxon>Batillaria</taxon>
    </lineage>
</organism>
<name>A0ABD0LNN0_9CAEN</name>
<dbReference type="EMBL" id="JACVVK020000033">
    <property type="protein sequence ID" value="KAK7501059.1"/>
    <property type="molecule type" value="Genomic_DNA"/>
</dbReference>
<keyword evidence="2" id="KW-1185">Reference proteome</keyword>